<dbReference type="FunFam" id="3.60.20.10:FF:000005">
    <property type="entry name" value="Proteasome subunit beta type-2"/>
    <property type="match status" value="1"/>
</dbReference>
<dbReference type="Pfam" id="PF00067">
    <property type="entry name" value="p450"/>
    <property type="match status" value="1"/>
</dbReference>
<dbReference type="GO" id="GO:0006629">
    <property type="term" value="P:lipid metabolic process"/>
    <property type="evidence" value="ECO:0007669"/>
    <property type="project" value="UniProtKB-ARBA"/>
</dbReference>
<dbReference type="InterPro" id="IPR017972">
    <property type="entry name" value="Cyt_P450_CS"/>
</dbReference>
<evidence type="ECO:0000256" key="16">
    <source>
        <dbReference type="ARBA" id="ARBA00023242"/>
    </source>
</evidence>
<protein>
    <recommendedName>
        <fullName evidence="7">proteasome endopeptidase complex</fullName>
        <ecNumber evidence="7">3.4.25.1</ecNumber>
    </recommendedName>
    <alternativeName>
        <fullName evidence="17">Proteasome subunit beta type-2</fullName>
    </alternativeName>
</protein>
<evidence type="ECO:0000313" key="21">
    <source>
        <dbReference type="Proteomes" id="UP001172457"/>
    </source>
</evidence>
<dbReference type="GO" id="GO:0004298">
    <property type="term" value="F:threonine-type endopeptidase activity"/>
    <property type="evidence" value="ECO:0007669"/>
    <property type="project" value="UniProtKB-KW"/>
</dbReference>
<keyword evidence="15 18" id="KW-0408">Iron</keyword>
<dbReference type="PANTHER" id="PTHR24296">
    <property type="entry name" value="CYTOCHROME P450"/>
    <property type="match status" value="1"/>
</dbReference>
<evidence type="ECO:0000256" key="12">
    <source>
        <dbReference type="ARBA" id="ARBA00022801"/>
    </source>
</evidence>
<dbReference type="GO" id="GO:0051603">
    <property type="term" value="P:proteolysis involved in protein catabolic process"/>
    <property type="evidence" value="ECO:0007669"/>
    <property type="project" value="InterPro"/>
</dbReference>
<dbReference type="PROSITE" id="PS51476">
    <property type="entry name" value="PROTEASOME_BETA_2"/>
    <property type="match status" value="1"/>
</dbReference>
<keyword evidence="8" id="KW-0963">Cytoplasm</keyword>
<dbReference type="InterPro" id="IPR036396">
    <property type="entry name" value="Cyt_P450_sf"/>
</dbReference>
<keyword evidence="14" id="KW-0560">Oxidoreductase</keyword>
<proteinExistence type="inferred from homology"/>
<reference evidence="20" key="1">
    <citation type="submission" date="2023-03" db="EMBL/GenBank/DDBJ databases">
        <title>Chromosome-scale reference genome and RAD-based genetic map of yellow starthistle (Centaurea solstitialis) reveal putative structural variation and QTLs associated with invader traits.</title>
        <authorList>
            <person name="Reatini B."/>
            <person name="Cang F.A."/>
            <person name="Jiang Q."/>
            <person name="Mckibben M.T.W."/>
            <person name="Barker M.S."/>
            <person name="Rieseberg L.H."/>
            <person name="Dlugosch K.M."/>
        </authorList>
    </citation>
    <scope>NUCLEOTIDE SEQUENCE</scope>
    <source>
        <strain evidence="20">CAN-66</strain>
        <tissue evidence="20">Leaf</tissue>
    </source>
</reference>
<dbReference type="SUPFAM" id="SSF48264">
    <property type="entry name" value="Cytochrome P450"/>
    <property type="match status" value="1"/>
</dbReference>
<dbReference type="SUPFAM" id="SSF56235">
    <property type="entry name" value="N-terminal nucleophile aminohydrolases (Ntn hydrolases)"/>
    <property type="match status" value="1"/>
</dbReference>
<dbReference type="InterPro" id="IPR001128">
    <property type="entry name" value="Cyt_P450"/>
</dbReference>
<evidence type="ECO:0000256" key="4">
    <source>
        <dbReference type="ARBA" id="ARBA00004123"/>
    </source>
</evidence>
<comment type="function">
    <text evidence="3">The proteasome is a multicatalytic proteinase complex which is characterized by its ability to cleave peptides with Arg, Phe, Tyr, Leu, and Glu adjacent to the leaving group at neutral or slightly basic pH. The proteasome has an ATP-dependent proteolytic activity.</text>
</comment>
<name>A0AA38TF63_9ASTR</name>
<evidence type="ECO:0000256" key="6">
    <source>
        <dbReference type="ARBA" id="ARBA00011517"/>
    </source>
</evidence>
<evidence type="ECO:0000256" key="3">
    <source>
        <dbReference type="ARBA" id="ARBA00002000"/>
    </source>
</evidence>
<evidence type="ECO:0000313" key="20">
    <source>
        <dbReference type="EMBL" id="KAJ9549503.1"/>
    </source>
</evidence>
<comment type="caution">
    <text evidence="20">The sequence shown here is derived from an EMBL/GenBank/DDBJ whole genome shotgun (WGS) entry which is preliminary data.</text>
</comment>
<dbReference type="AlphaFoldDB" id="A0AA38TF63"/>
<comment type="subunit">
    <text evidence="6">Component of the 20S core complex of the 26S proteasome. The 26S proteasome is composed of a core protease (CP), known as the 20S proteasome, capped at one or both ends by the 19S regulatory particle (RP/PA700). The 20S proteasome core is composed of 28 subunits that are arranged in four stacked rings, resulting in a barrel-shaped structure. The two end rings are each formed by seven alpha subunits, and the two central rings are each formed by seven beta subunits. The catalytic chamber with the active sites is on the inside of the barrel.</text>
</comment>
<keyword evidence="19" id="KW-0812">Transmembrane</keyword>
<dbReference type="InterPro" id="IPR023333">
    <property type="entry name" value="Proteasome_suB-type"/>
</dbReference>
<evidence type="ECO:0000256" key="8">
    <source>
        <dbReference type="ARBA" id="ARBA00022490"/>
    </source>
</evidence>
<keyword evidence="19" id="KW-1133">Transmembrane helix</keyword>
<dbReference type="PROSITE" id="PS00854">
    <property type="entry name" value="PROTEASOME_BETA_1"/>
    <property type="match status" value="1"/>
</dbReference>
<dbReference type="PRINTS" id="PR00385">
    <property type="entry name" value="P450"/>
</dbReference>
<evidence type="ECO:0000256" key="14">
    <source>
        <dbReference type="ARBA" id="ARBA00023002"/>
    </source>
</evidence>
<dbReference type="Gene3D" id="3.60.20.10">
    <property type="entry name" value="Glutamine Phosphoribosylpyrophosphate, subunit 1, domain 1"/>
    <property type="match status" value="1"/>
</dbReference>
<keyword evidence="11 18" id="KW-0479">Metal-binding</keyword>
<comment type="cofactor">
    <cofactor evidence="2 18">
        <name>heme</name>
        <dbReference type="ChEBI" id="CHEBI:30413"/>
    </cofactor>
</comment>
<dbReference type="EMBL" id="JARYMX010000005">
    <property type="protein sequence ID" value="KAJ9549503.1"/>
    <property type="molecule type" value="Genomic_DNA"/>
</dbReference>
<dbReference type="GO" id="GO:0020037">
    <property type="term" value="F:heme binding"/>
    <property type="evidence" value="ECO:0007669"/>
    <property type="project" value="InterPro"/>
</dbReference>
<dbReference type="GO" id="GO:0016705">
    <property type="term" value="F:oxidoreductase activity, acting on paired donors, with incorporation or reduction of molecular oxygen"/>
    <property type="evidence" value="ECO:0007669"/>
    <property type="project" value="InterPro"/>
</dbReference>
<accession>A0AA38TF63</accession>
<evidence type="ECO:0000256" key="2">
    <source>
        <dbReference type="ARBA" id="ARBA00001971"/>
    </source>
</evidence>
<evidence type="ECO:0000256" key="9">
    <source>
        <dbReference type="ARBA" id="ARBA00022670"/>
    </source>
</evidence>
<keyword evidence="13" id="KW-0647">Proteasome</keyword>
<evidence type="ECO:0000256" key="13">
    <source>
        <dbReference type="ARBA" id="ARBA00022942"/>
    </source>
</evidence>
<keyword evidence="21" id="KW-1185">Reference proteome</keyword>
<comment type="subcellular location">
    <subcellularLocation>
        <location evidence="4">Nucleus</location>
    </subcellularLocation>
</comment>
<dbReference type="Proteomes" id="UP001172457">
    <property type="component" value="Chromosome 5"/>
</dbReference>
<dbReference type="InterPro" id="IPR016050">
    <property type="entry name" value="Proteasome_bsu_CS"/>
</dbReference>
<dbReference type="EC" id="3.4.25.1" evidence="7"/>
<evidence type="ECO:0000256" key="7">
    <source>
        <dbReference type="ARBA" id="ARBA00012039"/>
    </source>
</evidence>
<comment type="similarity">
    <text evidence="5">Belongs to the cytochrome P450 family.</text>
</comment>
<comment type="catalytic activity">
    <reaction evidence="1">
        <text>Cleavage of peptide bonds with very broad specificity.</text>
        <dbReference type="EC" id="3.4.25.1"/>
    </reaction>
</comment>
<feature type="transmembrane region" description="Helical" evidence="19">
    <location>
        <begin position="21"/>
        <end position="41"/>
    </location>
</feature>
<evidence type="ECO:0000256" key="19">
    <source>
        <dbReference type="SAM" id="Phobius"/>
    </source>
</evidence>
<dbReference type="InterPro" id="IPR002403">
    <property type="entry name" value="Cyt_P450_E_grp-IV"/>
</dbReference>
<organism evidence="20 21">
    <name type="scientific">Centaurea solstitialis</name>
    <name type="common">yellow star-thistle</name>
    <dbReference type="NCBI Taxonomy" id="347529"/>
    <lineage>
        <taxon>Eukaryota</taxon>
        <taxon>Viridiplantae</taxon>
        <taxon>Streptophyta</taxon>
        <taxon>Embryophyta</taxon>
        <taxon>Tracheophyta</taxon>
        <taxon>Spermatophyta</taxon>
        <taxon>Magnoliopsida</taxon>
        <taxon>eudicotyledons</taxon>
        <taxon>Gunneridae</taxon>
        <taxon>Pentapetalae</taxon>
        <taxon>asterids</taxon>
        <taxon>campanulids</taxon>
        <taxon>Asterales</taxon>
        <taxon>Asteraceae</taxon>
        <taxon>Carduoideae</taxon>
        <taxon>Cardueae</taxon>
        <taxon>Centaureinae</taxon>
        <taxon>Centaurea</taxon>
    </lineage>
</organism>
<evidence type="ECO:0000256" key="17">
    <source>
        <dbReference type="ARBA" id="ARBA00075921"/>
    </source>
</evidence>
<evidence type="ECO:0000256" key="18">
    <source>
        <dbReference type="PIRSR" id="PIRSR602403-1"/>
    </source>
</evidence>
<keyword evidence="9" id="KW-0645">Protease</keyword>
<evidence type="ECO:0000256" key="10">
    <source>
        <dbReference type="ARBA" id="ARBA00022698"/>
    </source>
</evidence>
<dbReference type="InterPro" id="IPR029055">
    <property type="entry name" value="Ntn_hydrolases_N"/>
</dbReference>
<dbReference type="GO" id="GO:0004497">
    <property type="term" value="F:monooxygenase activity"/>
    <property type="evidence" value="ECO:0007669"/>
    <property type="project" value="InterPro"/>
</dbReference>
<evidence type="ECO:0000256" key="5">
    <source>
        <dbReference type="ARBA" id="ARBA00010617"/>
    </source>
</evidence>
<dbReference type="PRINTS" id="PR00465">
    <property type="entry name" value="EP450IV"/>
</dbReference>
<keyword evidence="16" id="KW-0539">Nucleus</keyword>
<gene>
    <name evidence="20" type="ORF">OSB04_022046</name>
</gene>
<evidence type="ECO:0000256" key="15">
    <source>
        <dbReference type="ARBA" id="ARBA00023004"/>
    </source>
</evidence>
<keyword evidence="18" id="KW-0349">Heme</keyword>
<dbReference type="GO" id="GO:0005839">
    <property type="term" value="C:proteasome core complex"/>
    <property type="evidence" value="ECO:0007669"/>
    <property type="project" value="InterPro"/>
</dbReference>
<keyword evidence="10" id="KW-0888">Threonine protease</keyword>
<feature type="binding site" description="axial binding residue" evidence="18">
    <location>
        <position position="477"/>
    </location>
    <ligand>
        <name>heme</name>
        <dbReference type="ChEBI" id="CHEBI:30413"/>
    </ligand>
    <ligandPart>
        <name>Fe</name>
        <dbReference type="ChEBI" id="CHEBI:18248"/>
    </ligandPart>
</feature>
<dbReference type="InterPro" id="IPR001353">
    <property type="entry name" value="Proteasome_sua/b"/>
</dbReference>
<dbReference type="Gene3D" id="1.10.630.10">
    <property type="entry name" value="Cytochrome P450"/>
    <property type="match status" value="1"/>
</dbReference>
<keyword evidence="12" id="KW-0378">Hydrolase</keyword>
<dbReference type="PROSITE" id="PS00086">
    <property type="entry name" value="CYTOCHROME_P450"/>
    <property type="match status" value="1"/>
</dbReference>
<evidence type="ECO:0000256" key="11">
    <source>
        <dbReference type="ARBA" id="ARBA00022723"/>
    </source>
</evidence>
<dbReference type="CDD" id="cd03763">
    <property type="entry name" value="proteasome_beta_type_7"/>
    <property type="match status" value="1"/>
</dbReference>
<dbReference type="GO" id="GO:0005506">
    <property type="term" value="F:iron ion binding"/>
    <property type="evidence" value="ECO:0007669"/>
    <property type="project" value="InterPro"/>
</dbReference>
<dbReference type="GO" id="GO:0005634">
    <property type="term" value="C:nucleus"/>
    <property type="evidence" value="ECO:0007669"/>
    <property type="project" value="UniProtKB-SubCell"/>
</dbReference>
<dbReference type="CDD" id="cd11064">
    <property type="entry name" value="CYP86A"/>
    <property type="match status" value="1"/>
</dbReference>
<keyword evidence="19" id="KW-0472">Membrane</keyword>
<dbReference type="Pfam" id="PF00227">
    <property type="entry name" value="Proteasome"/>
    <property type="match status" value="1"/>
</dbReference>
<sequence length="820" mass="92935">MESYNMMKNLILSSTKWMYSHLWFSDIAIALLCIFIFNSILQRLTTTGPMTWPVFGILPTVMLHITHIYEWGGQALIDSGGSFYYRGMWMGGTYGIVTSDPEKIEYILKTNFKNYPKGKAYRERFNDFLGDGIFNADDDLWRQQRRVANSEMHSARFSRFSMHAIQKLVNEKLLKVLDAKKGCVLDLQDLLLRFTFDNTCAVAFGVDSGCLEVGLPEIPFAKAFEQVTFASLMRFVTPPYVWKPMKFFRIGFEKTLHEAVKIVHEFAEKTVRERKMELLSSNNNEGINGNSPKCDLLSRLILLEKDKKDAFFTDKLLQDFCISFILAGRDTSSVGLAWFFWLITKNPSVETKILNEIHDILQNRENPPKENQENIYFTEEELRKMVYLQAAISESLRLYPPVSFDHKEPQVDDVFPDGTVIEKGSRVVYCMYGMARMESLWGKDCFEFRPERWIKDGEFVSESQFKYTVFNGGPRLCVGKKFAYIQMKLVVASILWRYTIKVVEGHRVCPKINTTLYMKYGLLVTLEPRAKLQTNLDCGFDFSVMDLHEMHLKMASEAMDVPKTGFSFDLCRRNDMLAKKGMKPPSYLKTGTTIVGLIFENGVILGADTRATEGPIVADKNCEKIHYMAPNIYCCGAGTAADTEAVTDNISSQLKLHRYHTGRESRVVTALTLLKSHLFRYQGHVSAALVLGGVDVTGPHLHTIYPHGSTDTLPFATMGSGSLAAMAIFESEYREGLTRDEGVNLVTKAICSGIFNDLGSGSNVDGKKEYLRNHLTPNPRTYISSRGYTFSKKAEVLLTKITPLKELVDVVQVGGDAMEE</sequence>
<evidence type="ECO:0000256" key="1">
    <source>
        <dbReference type="ARBA" id="ARBA00001198"/>
    </source>
</evidence>